<feature type="non-terminal residue" evidence="1">
    <location>
        <position position="1"/>
    </location>
</feature>
<protein>
    <submittedName>
        <fullName evidence="1">Uncharacterized protein</fullName>
    </submittedName>
</protein>
<evidence type="ECO:0000313" key="2">
    <source>
        <dbReference type="Proteomes" id="UP000265520"/>
    </source>
</evidence>
<evidence type="ECO:0000313" key="1">
    <source>
        <dbReference type="EMBL" id="MCI22906.1"/>
    </source>
</evidence>
<sequence>PDTQREALQKVEMFLDEAWDNLYASFLHSAAQSVSDSEQRRRETMNKACLLRLRWELRSGNESLWCKVLKGGMNIHLMKLGILEMEQQPVRGMIAGYQIILA</sequence>
<accession>A0A392QH87</accession>
<comment type="caution">
    <text evidence="1">The sequence shown here is derived from an EMBL/GenBank/DDBJ whole genome shotgun (WGS) entry which is preliminary data.</text>
</comment>
<name>A0A392QH87_9FABA</name>
<organism evidence="1 2">
    <name type="scientific">Trifolium medium</name>
    <dbReference type="NCBI Taxonomy" id="97028"/>
    <lineage>
        <taxon>Eukaryota</taxon>
        <taxon>Viridiplantae</taxon>
        <taxon>Streptophyta</taxon>
        <taxon>Embryophyta</taxon>
        <taxon>Tracheophyta</taxon>
        <taxon>Spermatophyta</taxon>
        <taxon>Magnoliopsida</taxon>
        <taxon>eudicotyledons</taxon>
        <taxon>Gunneridae</taxon>
        <taxon>Pentapetalae</taxon>
        <taxon>rosids</taxon>
        <taxon>fabids</taxon>
        <taxon>Fabales</taxon>
        <taxon>Fabaceae</taxon>
        <taxon>Papilionoideae</taxon>
        <taxon>50 kb inversion clade</taxon>
        <taxon>NPAAA clade</taxon>
        <taxon>Hologalegina</taxon>
        <taxon>IRL clade</taxon>
        <taxon>Trifolieae</taxon>
        <taxon>Trifolium</taxon>
    </lineage>
</organism>
<dbReference type="Proteomes" id="UP000265520">
    <property type="component" value="Unassembled WGS sequence"/>
</dbReference>
<reference evidence="1 2" key="1">
    <citation type="journal article" date="2018" name="Front. Plant Sci.">
        <title>Red Clover (Trifolium pratense) and Zigzag Clover (T. medium) - A Picture of Genomic Similarities and Differences.</title>
        <authorList>
            <person name="Dluhosova J."/>
            <person name="Istvanek J."/>
            <person name="Nedelnik J."/>
            <person name="Repkova J."/>
        </authorList>
    </citation>
    <scope>NUCLEOTIDE SEQUENCE [LARGE SCALE GENOMIC DNA]</scope>
    <source>
        <strain evidence="2">cv. 10/8</strain>
        <tissue evidence="1">Leaf</tissue>
    </source>
</reference>
<keyword evidence="2" id="KW-1185">Reference proteome</keyword>
<dbReference type="EMBL" id="LXQA010133036">
    <property type="protein sequence ID" value="MCI22906.1"/>
    <property type="molecule type" value="Genomic_DNA"/>
</dbReference>
<proteinExistence type="predicted"/>
<dbReference type="AlphaFoldDB" id="A0A392QH87"/>